<dbReference type="GO" id="GO:0016491">
    <property type="term" value="F:oxidoreductase activity"/>
    <property type="evidence" value="ECO:0007669"/>
    <property type="project" value="InterPro"/>
</dbReference>
<dbReference type="STRING" id="553311.SAMN05216231_3413"/>
<dbReference type="PANTHER" id="PTHR13887:SF41">
    <property type="entry name" value="THIOREDOXIN SUPERFAMILY PROTEIN"/>
    <property type="match status" value="1"/>
</dbReference>
<dbReference type="AlphaFoldDB" id="A0A1H1FV33"/>
<dbReference type="GO" id="GO:0016853">
    <property type="term" value="F:isomerase activity"/>
    <property type="evidence" value="ECO:0007669"/>
    <property type="project" value="UniProtKB-KW"/>
</dbReference>
<dbReference type="CDD" id="cd03024">
    <property type="entry name" value="DsbA_FrnE"/>
    <property type="match status" value="1"/>
</dbReference>
<dbReference type="SUPFAM" id="SSF52833">
    <property type="entry name" value="Thioredoxin-like"/>
    <property type="match status" value="1"/>
</dbReference>
<keyword evidence="3" id="KW-1185">Reference proteome</keyword>
<keyword evidence="2" id="KW-0413">Isomerase</keyword>
<dbReference type="EMBL" id="FNKD01000004">
    <property type="protein sequence ID" value="SDR04376.1"/>
    <property type="molecule type" value="Genomic_DNA"/>
</dbReference>
<dbReference type="Gene3D" id="3.40.30.10">
    <property type="entry name" value="Glutaredoxin"/>
    <property type="match status" value="1"/>
</dbReference>
<dbReference type="RefSeq" id="WP_092494142.1">
    <property type="nucleotide sequence ID" value="NZ_FNKD01000004.1"/>
</dbReference>
<reference evidence="2 3" key="1">
    <citation type="submission" date="2016-10" db="EMBL/GenBank/DDBJ databases">
        <authorList>
            <person name="de Groot N.N."/>
        </authorList>
    </citation>
    <scope>NUCLEOTIDE SEQUENCE [LARGE SCALE GENOMIC DNA]</scope>
    <source>
        <strain evidence="2 3">CGMCC 1.10449</strain>
    </source>
</reference>
<evidence type="ECO:0000313" key="2">
    <source>
        <dbReference type="EMBL" id="SDR04376.1"/>
    </source>
</evidence>
<dbReference type="InterPro" id="IPR036249">
    <property type="entry name" value="Thioredoxin-like_sf"/>
</dbReference>
<gene>
    <name evidence="2" type="ORF">SAMN05216231_3413</name>
</gene>
<dbReference type="Proteomes" id="UP000199444">
    <property type="component" value="Unassembled WGS sequence"/>
</dbReference>
<accession>A0A1H1FV33</accession>
<feature type="domain" description="DSBA-like thioredoxin" evidence="1">
    <location>
        <begin position="3"/>
        <end position="204"/>
    </location>
</feature>
<dbReference type="Pfam" id="PF01323">
    <property type="entry name" value="DSBA"/>
    <property type="match status" value="1"/>
</dbReference>
<protein>
    <submittedName>
        <fullName evidence="2">Predicted dithiol-disulfide isomerase, DsbA family</fullName>
    </submittedName>
</protein>
<evidence type="ECO:0000313" key="3">
    <source>
        <dbReference type="Proteomes" id="UP000199444"/>
    </source>
</evidence>
<name>A0A1H1FV33_9BACI</name>
<dbReference type="PANTHER" id="PTHR13887">
    <property type="entry name" value="GLUTATHIONE S-TRANSFERASE KAPPA"/>
    <property type="match status" value="1"/>
</dbReference>
<proteinExistence type="predicted"/>
<dbReference type="InterPro" id="IPR001853">
    <property type="entry name" value="DSBA-like_thioredoxin_dom"/>
</dbReference>
<evidence type="ECO:0000259" key="1">
    <source>
        <dbReference type="Pfam" id="PF01323"/>
    </source>
</evidence>
<organism evidence="2 3">
    <name type="scientific">Virgibacillus salinus</name>
    <dbReference type="NCBI Taxonomy" id="553311"/>
    <lineage>
        <taxon>Bacteria</taxon>
        <taxon>Bacillati</taxon>
        <taxon>Bacillota</taxon>
        <taxon>Bacilli</taxon>
        <taxon>Bacillales</taxon>
        <taxon>Bacillaceae</taxon>
        <taxon>Virgibacillus</taxon>
    </lineage>
</organism>
<sequence>MKIEVWSDFVCPFCYIGKRRLEMALEKFSHNDKVNLEYKSYELDPNAEKNPGKNIHELLAGKYGMSVEKAKNSNEELGKQAADIGLTYNFDTMQHTNTFDAHRVAKYADENGKGKEMTERLLKAYFTESKLISDHATLIELADEVGLNKDEVTKLLKVDDYAIHVRADEEQARQIGVQGVPFFVFNEKYAVSGAQPSEAFSEVIEKVWEEENEKPVLQTLNPKKSKTTYCTDEGCEVEDED</sequence>